<dbReference type="AlphaFoldDB" id="A0AAE0PM05"/>
<feature type="compositionally biased region" description="Basic and acidic residues" evidence="1">
    <location>
        <begin position="669"/>
        <end position="678"/>
    </location>
</feature>
<feature type="compositionally biased region" description="Pro residues" evidence="1">
    <location>
        <begin position="260"/>
        <end position="274"/>
    </location>
</feature>
<feature type="compositionally biased region" description="Basic and acidic residues" evidence="1">
    <location>
        <begin position="72"/>
        <end position="108"/>
    </location>
</feature>
<feature type="compositionally biased region" description="Basic and acidic residues" evidence="1">
    <location>
        <begin position="224"/>
        <end position="250"/>
    </location>
</feature>
<evidence type="ECO:0000256" key="1">
    <source>
        <dbReference type="SAM" id="MobiDB-lite"/>
    </source>
</evidence>
<dbReference type="EMBL" id="JAUTDP010000002">
    <property type="protein sequence ID" value="KAK3402395.1"/>
    <property type="molecule type" value="Genomic_DNA"/>
</dbReference>
<feature type="region of interest" description="Disordered" evidence="1">
    <location>
        <begin position="40"/>
        <end position="281"/>
    </location>
</feature>
<name>A0AAE0PM05_SORBR</name>
<reference evidence="2" key="2">
    <citation type="submission" date="2023-07" db="EMBL/GenBank/DDBJ databases">
        <authorList>
            <consortium name="Lawrence Berkeley National Laboratory"/>
            <person name="Haridas S."/>
            <person name="Hensen N."/>
            <person name="Bonometti L."/>
            <person name="Westerberg I."/>
            <person name="Brannstrom I.O."/>
            <person name="Guillou S."/>
            <person name="Cros-Aarteil S."/>
            <person name="Calhoun S."/>
            <person name="Kuo A."/>
            <person name="Mondo S."/>
            <person name="Pangilinan J."/>
            <person name="Riley R."/>
            <person name="LaButti K."/>
            <person name="Andreopoulos B."/>
            <person name="Lipzen A."/>
            <person name="Chen C."/>
            <person name="Yanf M."/>
            <person name="Daum C."/>
            <person name="Ng V."/>
            <person name="Clum A."/>
            <person name="Steindorff A."/>
            <person name="Ohm R."/>
            <person name="Martin F."/>
            <person name="Silar P."/>
            <person name="Natvig D."/>
            <person name="Lalanne C."/>
            <person name="Gautier V."/>
            <person name="Ament-velasquez S.L."/>
            <person name="Kruys A."/>
            <person name="Hutchinson M.I."/>
            <person name="Powell A.J."/>
            <person name="Barry K."/>
            <person name="Miller A.N."/>
            <person name="Grigoriev I.V."/>
            <person name="Debuchy R."/>
            <person name="Gladieux P."/>
            <person name="Thoren M.H."/>
            <person name="Johannesson H."/>
        </authorList>
    </citation>
    <scope>NUCLEOTIDE SEQUENCE</scope>
    <source>
        <strain evidence="2">FGSC 1904</strain>
    </source>
</reference>
<proteinExistence type="predicted"/>
<feature type="compositionally biased region" description="Basic and acidic residues" evidence="1">
    <location>
        <begin position="506"/>
        <end position="523"/>
    </location>
</feature>
<evidence type="ECO:0000313" key="3">
    <source>
        <dbReference type="Proteomes" id="UP001281003"/>
    </source>
</evidence>
<feature type="compositionally biased region" description="Basic residues" evidence="1">
    <location>
        <begin position="657"/>
        <end position="668"/>
    </location>
</feature>
<evidence type="ECO:0000313" key="2">
    <source>
        <dbReference type="EMBL" id="KAK3402395.1"/>
    </source>
</evidence>
<feature type="compositionally biased region" description="Polar residues" evidence="1">
    <location>
        <begin position="635"/>
        <end position="647"/>
    </location>
</feature>
<gene>
    <name evidence="2" type="ORF">B0T20DRAFT_138511</name>
</gene>
<protein>
    <submittedName>
        <fullName evidence="2">Uncharacterized protein</fullName>
    </submittedName>
</protein>
<accession>A0AAE0PM05</accession>
<dbReference type="Proteomes" id="UP001281003">
    <property type="component" value="Unassembled WGS sequence"/>
</dbReference>
<feature type="compositionally biased region" description="Basic and acidic residues" evidence="1">
    <location>
        <begin position="588"/>
        <end position="630"/>
    </location>
</feature>
<feature type="compositionally biased region" description="Polar residues" evidence="1">
    <location>
        <begin position="130"/>
        <end position="153"/>
    </location>
</feature>
<feature type="compositionally biased region" description="Basic and acidic residues" evidence="1">
    <location>
        <begin position="531"/>
        <end position="570"/>
    </location>
</feature>
<comment type="caution">
    <text evidence="2">The sequence shown here is derived from an EMBL/GenBank/DDBJ whole genome shotgun (WGS) entry which is preliminary data.</text>
</comment>
<reference evidence="2" key="1">
    <citation type="journal article" date="2023" name="Mol. Phylogenet. Evol.">
        <title>Genome-scale phylogeny and comparative genomics of the fungal order Sordariales.</title>
        <authorList>
            <person name="Hensen N."/>
            <person name="Bonometti L."/>
            <person name="Westerberg I."/>
            <person name="Brannstrom I.O."/>
            <person name="Guillou S."/>
            <person name="Cros-Aarteil S."/>
            <person name="Calhoun S."/>
            <person name="Haridas S."/>
            <person name="Kuo A."/>
            <person name="Mondo S."/>
            <person name="Pangilinan J."/>
            <person name="Riley R."/>
            <person name="LaButti K."/>
            <person name="Andreopoulos B."/>
            <person name="Lipzen A."/>
            <person name="Chen C."/>
            <person name="Yan M."/>
            <person name="Daum C."/>
            <person name="Ng V."/>
            <person name="Clum A."/>
            <person name="Steindorff A."/>
            <person name="Ohm R.A."/>
            <person name="Martin F."/>
            <person name="Silar P."/>
            <person name="Natvig D.O."/>
            <person name="Lalanne C."/>
            <person name="Gautier V."/>
            <person name="Ament-Velasquez S.L."/>
            <person name="Kruys A."/>
            <person name="Hutchinson M.I."/>
            <person name="Powell A.J."/>
            <person name="Barry K."/>
            <person name="Miller A.N."/>
            <person name="Grigoriev I.V."/>
            <person name="Debuchy R."/>
            <person name="Gladieux P."/>
            <person name="Hiltunen Thoren M."/>
            <person name="Johannesson H."/>
        </authorList>
    </citation>
    <scope>NUCLEOTIDE SEQUENCE</scope>
    <source>
        <strain evidence="2">FGSC 1904</strain>
    </source>
</reference>
<feature type="compositionally biased region" description="Basic and acidic residues" evidence="1">
    <location>
        <begin position="685"/>
        <end position="723"/>
    </location>
</feature>
<organism evidence="2 3">
    <name type="scientific">Sordaria brevicollis</name>
    <dbReference type="NCBI Taxonomy" id="83679"/>
    <lineage>
        <taxon>Eukaryota</taxon>
        <taxon>Fungi</taxon>
        <taxon>Dikarya</taxon>
        <taxon>Ascomycota</taxon>
        <taxon>Pezizomycotina</taxon>
        <taxon>Sordariomycetes</taxon>
        <taxon>Sordariomycetidae</taxon>
        <taxon>Sordariales</taxon>
        <taxon>Sordariaceae</taxon>
        <taxon>Sordaria</taxon>
    </lineage>
</organism>
<sequence length="734" mass="80399">MPGEEIITIVNNSGKIISTGRQLMGIFKDAKATYRERKEAAKAERDYQNGNYSSGGRGSRGEVHITVPRGGRGYDDYDARKKLDGGEIRNRKLLGDGGRRKSHDDDTRSFASRYTSASRNKSHRKRSSSQAPTPSTALTVDNLKTYTEISATAPSKPPKGYTKDLELAGGRPTLNHANTMPASPTFDVAASGSGSNSRSRNPFNRRQSEQQPPSSSDRHRHGTRGRDSRDHDLAYGDLPPDLHLRSSLDRGRHRASHDYPLPPNGIPTFPPSPQGPNDEPAQKEALDLISRIESFLLEAHCLQASASCMIENLQQNPEAAAAVALSLAELSAIIGKMSPAFLAFLKGGSPAIYALLCSPQFLIGTGIAAGVMVVMFGGWKIIRRIAQGGAKQKEVGMGGVEMNAVSGNGAAGGNGMGVRGFDAGARAGGIGQEDALVLDEELSTIECWRRGIVVTGEEEAEVELRSPEADKALRQKYKDEVGVGGGEVSPDDSVSQVGLARRTTTVKKEYRPSGLRERLRDAVGGHSSSSADKEKDRDSKEKEKEKERKRRDEIDVPDRKSSSRSDKKTTASEVGTQISHRSSRSHAHRGDRTSTRDKDSTKDRDTRSEVSRSKLDREREKDSERRERKSASSRVGTSSSKEVNTGAGNDDGDSMGKKKSNMIKSLFKRMKDREDEKVASAGAGTKEKERERERERERDRGERDRGERERERRTSKEERGHGERHVRRAASVAN</sequence>
<keyword evidence="3" id="KW-1185">Reference proteome</keyword>
<feature type="region of interest" description="Disordered" evidence="1">
    <location>
        <begin position="481"/>
        <end position="734"/>
    </location>
</feature>
<feature type="compositionally biased region" description="Low complexity" evidence="1">
    <location>
        <begin position="189"/>
        <end position="201"/>
    </location>
</feature>